<dbReference type="Proteomes" id="UP000279760">
    <property type="component" value="Chromosome 1"/>
</dbReference>
<evidence type="ECO:0000313" key="1">
    <source>
        <dbReference type="EMBL" id="AYV22270.1"/>
    </source>
</evidence>
<organism evidence="1 2">
    <name type="scientific">Vibrio mediterranei</name>
    <dbReference type="NCBI Taxonomy" id="689"/>
    <lineage>
        <taxon>Bacteria</taxon>
        <taxon>Pseudomonadati</taxon>
        <taxon>Pseudomonadota</taxon>
        <taxon>Gammaproteobacteria</taxon>
        <taxon>Vibrionales</taxon>
        <taxon>Vibrionaceae</taxon>
        <taxon>Vibrio</taxon>
    </lineage>
</organism>
<accession>A0A3G4VC28</accession>
<name>A0A3G4VC28_9VIBR</name>
<dbReference type="EMBL" id="CP033577">
    <property type="protein sequence ID" value="AYV22270.1"/>
    <property type="molecule type" value="Genomic_DNA"/>
</dbReference>
<gene>
    <name evidence="1" type="ORF">ECB94_13955</name>
</gene>
<protein>
    <submittedName>
        <fullName evidence="1">Uncharacterized protein</fullName>
    </submittedName>
</protein>
<evidence type="ECO:0000313" key="2">
    <source>
        <dbReference type="Proteomes" id="UP000279760"/>
    </source>
</evidence>
<dbReference type="AlphaFoldDB" id="A0A3G4VC28"/>
<reference evidence="1 2" key="1">
    <citation type="submission" date="2018-11" db="EMBL/GenBank/DDBJ databases">
        <title>Complete Genome Sequence of Vbrio mediterranei 117-T6: a Potential Pathogen Bacteria Isolated from the Conchocelis of Pyropia.</title>
        <authorList>
            <person name="Liu Q."/>
        </authorList>
    </citation>
    <scope>NUCLEOTIDE SEQUENCE [LARGE SCALE GENOMIC DNA]</scope>
    <source>
        <strain evidence="1 2">117-T6</strain>
    </source>
</reference>
<sequence length="96" mass="10639">MMSAELRRKIEELLVIAKQEGVSILGLVDSADEAQCQIFRSIELNSRQGIRALDDIVMRQKCPADGSACDTCHQSCREDPSSEIPQVSSTLLYLVK</sequence>
<proteinExistence type="predicted"/>